<name>A0A1E7EVP2_9STRA</name>
<organism evidence="1 2">
    <name type="scientific">Fragilariopsis cylindrus CCMP1102</name>
    <dbReference type="NCBI Taxonomy" id="635003"/>
    <lineage>
        <taxon>Eukaryota</taxon>
        <taxon>Sar</taxon>
        <taxon>Stramenopiles</taxon>
        <taxon>Ochrophyta</taxon>
        <taxon>Bacillariophyta</taxon>
        <taxon>Bacillariophyceae</taxon>
        <taxon>Bacillariophycidae</taxon>
        <taxon>Bacillariales</taxon>
        <taxon>Bacillariaceae</taxon>
        <taxon>Fragilariopsis</taxon>
    </lineage>
</organism>
<dbReference type="EMBL" id="KV784374">
    <property type="protein sequence ID" value="OEU09936.1"/>
    <property type="molecule type" value="Genomic_DNA"/>
</dbReference>
<keyword evidence="2" id="KW-1185">Reference proteome</keyword>
<sequence length="153" mass="18386">MGALYSVNIHSIQRTKKENQNENSNEEGEFKYKQKAIKHYMEHTAYHFHNFFTRTDAIKFKYKTYAHPVHDAHEKKMEDIHEDLALMAYCARDEPDPTDAHFKRVMGGYEELDDFKPIYFRDSDYRQRRQDLIRQVVQLDDGTRKKEKTQIHG</sequence>
<dbReference type="AlphaFoldDB" id="A0A1E7EVP2"/>
<dbReference type="OrthoDB" id="44386at2759"/>
<dbReference type="KEGG" id="fcy:FRACYDRAFT_271312"/>
<evidence type="ECO:0000313" key="2">
    <source>
        <dbReference type="Proteomes" id="UP000095751"/>
    </source>
</evidence>
<gene>
    <name evidence="1" type="ORF">FRACYDRAFT_271312</name>
</gene>
<dbReference type="InParanoid" id="A0A1E7EVP2"/>
<reference evidence="1 2" key="1">
    <citation type="submission" date="2016-09" db="EMBL/GenBank/DDBJ databases">
        <title>Extensive genetic diversity and differential bi-allelic expression allows diatom success in the polar Southern Ocean.</title>
        <authorList>
            <consortium name="DOE Joint Genome Institute"/>
            <person name="Mock T."/>
            <person name="Otillar R.P."/>
            <person name="Strauss J."/>
            <person name="Dupont C."/>
            <person name="Frickenhaus S."/>
            <person name="Maumus F."/>
            <person name="Mcmullan M."/>
            <person name="Sanges R."/>
            <person name="Schmutz J."/>
            <person name="Toseland A."/>
            <person name="Valas R."/>
            <person name="Veluchamy A."/>
            <person name="Ward B.J."/>
            <person name="Allen A."/>
            <person name="Barry K."/>
            <person name="Falciatore A."/>
            <person name="Ferrante M."/>
            <person name="Fortunato A.E."/>
            <person name="Gloeckner G."/>
            <person name="Gruber A."/>
            <person name="Hipkin R."/>
            <person name="Janech M."/>
            <person name="Kroth P."/>
            <person name="Leese F."/>
            <person name="Lindquist E."/>
            <person name="Lyon B.R."/>
            <person name="Martin J."/>
            <person name="Mayer C."/>
            <person name="Parker M."/>
            <person name="Quesneville H."/>
            <person name="Raymond J."/>
            <person name="Uhlig C."/>
            <person name="Valentin K.U."/>
            <person name="Worden A.Z."/>
            <person name="Armbrust E.V."/>
            <person name="Bowler C."/>
            <person name="Green B."/>
            <person name="Moulton V."/>
            <person name="Van Oosterhout C."/>
            <person name="Grigoriev I."/>
        </authorList>
    </citation>
    <scope>NUCLEOTIDE SEQUENCE [LARGE SCALE GENOMIC DNA]</scope>
    <source>
        <strain evidence="1 2">CCMP1102</strain>
    </source>
</reference>
<proteinExistence type="predicted"/>
<evidence type="ECO:0000313" key="1">
    <source>
        <dbReference type="EMBL" id="OEU09936.1"/>
    </source>
</evidence>
<accession>A0A1E7EVP2</accession>
<dbReference type="Proteomes" id="UP000095751">
    <property type="component" value="Unassembled WGS sequence"/>
</dbReference>
<protein>
    <submittedName>
        <fullName evidence="1">Uncharacterized protein</fullName>
    </submittedName>
</protein>